<evidence type="ECO:0000259" key="2">
    <source>
        <dbReference type="Pfam" id="PF00892"/>
    </source>
</evidence>
<feature type="transmembrane region" description="Helical" evidence="1">
    <location>
        <begin position="207"/>
        <end position="224"/>
    </location>
</feature>
<feature type="transmembrane region" description="Helical" evidence="1">
    <location>
        <begin position="116"/>
        <end position="135"/>
    </location>
</feature>
<dbReference type="PANTHER" id="PTHR22911">
    <property type="entry name" value="ACYL-MALONYL CONDENSING ENZYME-RELATED"/>
    <property type="match status" value="1"/>
</dbReference>
<dbReference type="Pfam" id="PF00892">
    <property type="entry name" value="EamA"/>
    <property type="match status" value="2"/>
</dbReference>
<accession>A0A6I1EY37</accession>
<gene>
    <name evidence="3" type="ORF">GBM95_05825</name>
</gene>
<dbReference type="SUPFAM" id="SSF103481">
    <property type="entry name" value="Multidrug resistance efflux transporter EmrE"/>
    <property type="match status" value="2"/>
</dbReference>
<keyword evidence="1" id="KW-0812">Transmembrane</keyword>
<organism evidence="3 4">
    <name type="scientific">Sutterella seckii</name>
    <dbReference type="NCBI Taxonomy" id="1944635"/>
    <lineage>
        <taxon>Bacteria</taxon>
        <taxon>Pseudomonadati</taxon>
        <taxon>Pseudomonadota</taxon>
        <taxon>Betaproteobacteria</taxon>
        <taxon>Burkholderiales</taxon>
        <taxon>Sutterellaceae</taxon>
        <taxon>Sutterella</taxon>
    </lineage>
</organism>
<dbReference type="EMBL" id="WEHX01000029">
    <property type="protein sequence ID" value="KAB7660553.1"/>
    <property type="molecule type" value="Genomic_DNA"/>
</dbReference>
<dbReference type="OrthoDB" id="9150437at2"/>
<dbReference type="InterPro" id="IPR037185">
    <property type="entry name" value="EmrE-like"/>
</dbReference>
<dbReference type="GO" id="GO:0016020">
    <property type="term" value="C:membrane"/>
    <property type="evidence" value="ECO:0007669"/>
    <property type="project" value="InterPro"/>
</dbReference>
<evidence type="ECO:0000313" key="4">
    <source>
        <dbReference type="Proteomes" id="UP000430564"/>
    </source>
</evidence>
<keyword evidence="1" id="KW-1133">Transmembrane helix</keyword>
<feature type="transmembrane region" description="Helical" evidence="1">
    <location>
        <begin position="262"/>
        <end position="285"/>
    </location>
</feature>
<feature type="transmembrane region" description="Helical" evidence="1">
    <location>
        <begin position="32"/>
        <end position="50"/>
    </location>
</feature>
<protein>
    <submittedName>
        <fullName evidence="3">EamA family transporter</fullName>
    </submittedName>
</protein>
<keyword evidence="1" id="KW-0472">Membrane</keyword>
<evidence type="ECO:0000313" key="3">
    <source>
        <dbReference type="EMBL" id="KAB7660553.1"/>
    </source>
</evidence>
<feature type="domain" description="EamA" evidence="2">
    <location>
        <begin position="141"/>
        <end position="279"/>
    </location>
</feature>
<name>A0A6I1EY37_9BURK</name>
<proteinExistence type="predicted"/>
<dbReference type="InterPro" id="IPR000620">
    <property type="entry name" value="EamA_dom"/>
</dbReference>
<feature type="transmembrane region" description="Helical" evidence="1">
    <location>
        <begin position="62"/>
        <end position="83"/>
    </location>
</feature>
<feature type="transmembrane region" description="Helical" evidence="1">
    <location>
        <begin position="141"/>
        <end position="160"/>
    </location>
</feature>
<feature type="domain" description="EamA" evidence="2">
    <location>
        <begin position="10"/>
        <end position="133"/>
    </location>
</feature>
<dbReference type="Proteomes" id="UP000430564">
    <property type="component" value="Unassembled WGS sequence"/>
</dbReference>
<feature type="transmembrane region" description="Helical" evidence="1">
    <location>
        <begin position="172"/>
        <end position="191"/>
    </location>
</feature>
<dbReference type="PANTHER" id="PTHR22911:SF79">
    <property type="entry name" value="MOBA-LIKE NTP TRANSFERASE DOMAIN-CONTAINING PROTEIN"/>
    <property type="match status" value="1"/>
</dbReference>
<feature type="transmembrane region" description="Helical" evidence="1">
    <location>
        <begin position="89"/>
        <end position="109"/>
    </location>
</feature>
<dbReference type="RefSeq" id="WP_152158233.1">
    <property type="nucleotide sequence ID" value="NZ_WEHX01000029.1"/>
</dbReference>
<sequence length="314" mass="35011">MKKAFLELHLSVLLAGWTGIFGKLISLSPGLIVFWRIVIAGALLWGWLAFRKRMEFVPTKDRIGIALVGALLMLQWTLFYASIKASNVSIAIVAFASIGFFTAIIEPILTRSRISLKEIAFSVVTLVGISFIFHFDTQYRLGIILGIISAAAAAALAVFFRKYKAKYRADTVMSWQLAGGFAACLILLPFYRHFGPAENFLPSGIDWLYLSIFATFCTLGMYLLQIQALEKISAFTVNLTYNLEPVYSIILAMIIFQEGRDLGPSFYFGLFCIGLSVLLQTMSVVRLQKKVARLESDRTALGASEAERPREMKL</sequence>
<feature type="transmembrane region" description="Helical" evidence="1">
    <location>
        <begin position="236"/>
        <end position="256"/>
    </location>
</feature>
<evidence type="ECO:0000256" key="1">
    <source>
        <dbReference type="SAM" id="Phobius"/>
    </source>
</evidence>
<comment type="caution">
    <text evidence="3">The sequence shown here is derived from an EMBL/GenBank/DDBJ whole genome shotgun (WGS) entry which is preliminary data.</text>
</comment>
<reference evidence="3 4" key="1">
    <citation type="submission" date="2019-10" db="EMBL/GenBank/DDBJ databases">
        <title>Genome diversity of Sutterella seckii.</title>
        <authorList>
            <person name="Chaplin A.V."/>
            <person name="Sokolova S.R."/>
            <person name="Mosin K.A."/>
            <person name="Ivanova E.L."/>
            <person name="Kochetkova T.O."/>
            <person name="Goltsov A.Y."/>
            <person name="Trofimov D.Y."/>
            <person name="Efimov B.A."/>
        </authorList>
    </citation>
    <scope>NUCLEOTIDE SEQUENCE [LARGE SCALE GENOMIC DNA]</scope>
    <source>
        <strain evidence="3 4">ASD393</strain>
    </source>
</reference>
<dbReference type="AlphaFoldDB" id="A0A6I1EY37"/>